<keyword evidence="2" id="KW-1133">Transmembrane helix</keyword>
<dbReference type="Proteomes" id="UP001203297">
    <property type="component" value="Unassembled WGS sequence"/>
</dbReference>
<dbReference type="AlphaFoldDB" id="A0AAD4M2I8"/>
<feature type="region of interest" description="Disordered" evidence="1">
    <location>
        <begin position="68"/>
        <end position="91"/>
    </location>
</feature>
<evidence type="ECO:0000256" key="2">
    <source>
        <dbReference type="SAM" id="Phobius"/>
    </source>
</evidence>
<feature type="transmembrane region" description="Helical" evidence="2">
    <location>
        <begin position="181"/>
        <end position="200"/>
    </location>
</feature>
<keyword evidence="2" id="KW-0812">Transmembrane</keyword>
<dbReference type="EMBL" id="WTXG01000039">
    <property type="protein sequence ID" value="KAI0297311.1"/>
    <property type="molecule type" value="Genomic_DNA"/>
</dbReference>
<name>A0AAD4M2I8_9AGAM</name>
<keyword evidence="4" id="KW-1185">Reference proteome</keyword>
<feature type="compositionally biased region" description="Low complexity" evidence="1">
    <location>
        <begin position="70"/>
        <end position="89"/>
    </location>
</feature>
<protein>
    <submittedName>
        <fullName evidence="3">Uncharacterized protein</fullName>
    </submittedName>
</protein>
<evidence type="ECO:0000313" key="4">
    <source>
        <dbReference type="Proteomes" id="UP001203297"/>
    </source>
</evidence>
<proteinExistence type="predicted"/>
<reference evidence="3" key="1">
    <citation type="journal article" date="2022" name="New Phytol.">
        <title>Evolutionary transition to the ectomycorrhizal habit in the genomes of a hyperdiverse lineage of mushroom-forming fungi.</title>
        <authorList>
            <person name="Looney B."/>
            <person name="Miyauchi S."/>
            <person name="Morin E."/>
            <person name="Drula E."/>
            <person name="Courty P.E."/>
            <person name="Kohler A."/>
            <person name="Kuo A."/>
            <person name="LaButti K."/>
            <person name="Pangilinan J."/>
            <person name="Lipzen A."/>
            <person name="Riley R."/>
            <person name="Andreopoulos W."/>
            <person name="He G."/>
            <person name="Johnson J."/>
            <person name="Nolan M."/>
            <person name="Tritt A."/>
            <person name="Barry K.W."/>
            <person name="Grigoriev I.V."/>
            <person name="Nagy L.G."/>
            <person name="Hibbett D."/>
            <person name="Henrissat B."/>
            <person name="Matheny P.B."/>
            <person name="Labbe J."/>
            <person name="Martin F.M."/>
        </authorList>
    </citation>
    <scope>NUCLEOTIDE SEQUENCE</scope>
    <source>
        <strain evidence="3">BPL690</strain>
    </source>
</reference>
<sequence length="237" mass="25204">MSLGFLCAARHRALPSFVQRLSKQGQRSFWFSNQPRWYANAQQPSAGFLNACKLSAANSPPAVLLSTFKPSSSPPSASGSAPPSSPTSGDLARSVTFDRSIARGSLLIDIVSHTPVALHISSSPLVFSGVTSISALASGVILTLQNLRLEHALCINFLRLRSQLLLFGFVYSSILARFPEAVSVLAAVLVFIALSVTFVIRSEPPRGWMGKAPVVPIAEPVPTSGGRQWGIAADLHV</sequence>
<evidence type="ECO:0000256" key="1">
    <source>
        <dbReference type="SAM" id="MobiDB-lite"/>
    </source>
</evidence>
<accession>A0AAD4M2I8</accession>
<evidence type="ECO:0000313" key="3">
    <source>
        <dbReference type="EMBL" id="KAI0297311.1"/>
    </source>
</evidence>
<gene>
    <name evidence="3" type="ORF">B0F90DRAFT_1819482</name>
</gene>
<keyword evidence="2" id="KW-0472">Membrane</keyword>
<comment type="caution">
    <text evidence="3">The sequence shown here is derived from an EMBL/GenBank/DDBJ whole genome shotgun (WGS) entry which is preliminary data.</text>
</comment>
<organism evidence="3 4">
    <name type="scientific">Multifurca ochricompacta</name>
    <dbReference type="NCBI Taxonomy" id="376703"/>
    <lineage>
        <taxon>Eukaryota</taxon>
        <taxon>Fungi</taxon>
        <taxon>Dikarya</taxon>
        <taxon>Basidiomycota</taxon>
        <taxon>Agaricomycotina</taxon>
        <taxon>Agaricomycetes</taxon>
        <taxon>Russulales</taxon>
        <taxon>Russulaceae</taxon>
        <taxon>Multifurca</taxon>
    </lineage>
</organism>